<evidence type="ECO:0000313" key="3">
    <source>
        <dbReference type="Proteomes" id="UP001483337"/>
    </source>
</evidence>
<feature type="transmembrane region" description="Helical" evidence="1">
    <location>
        <begin position="65"/>
        <end position="91"/>
    </location>
</feature>
<reference evidence="2 3" key="1">
    <citation type="submission" date="2024-04" db="EMBL/GenBank/DDBJ databases">
        <title>Okeanomitos corallinicola gen. &amp; sp. nov. (Nostocales, Cyanobacteria), a new toxic marine heterocyst-forming cyanobacterium from a coral reef.</title>
        <authorList>
            <person name="Li H."/>
            <person name="Li R."/>
            <person name="Kang J."/>
            <person name="Hii K.S."/>
            <person name="Mohamed H.F."/>
            <person name="Xu X."/>
            <person name="Luo Z."/>
        </authorList>
    </citation>
    <scope>NUCLEOTIDE SEQUENCE [LARGE SCALE GENOMIC DNA]</scope>
    <source>
        <strain evidence="2 3">TIOX110</strain>
    </source>
</reference>
<feature type="transmembrane region" description="Helical" evidence="1">
    <location>
        <begin position="24"/>
        <end position="45"/>
    </location>
</feature>
<name>A0ABZ2V0L7_9CYAN</name>
<accession>A0ABZ2V0L7</accession>
<keyword evidence="1" id="KW-0812">Transmembrane</keyword>
<keyword evidence="1" id="KW-0472">Membrane</keyword>
<dbReference type="Proteomes" id="UP001483337">
    <property type="component" value="Chromosome"/>
</dbReference>
<keyword evidence="3" id="KW-1185">Reference proteome</keyword>
<evidence type="ECO:0000313" key="2">
    <source>
        <dbReference type="EMBL" id="WZB90105.1"/>
    </source>
</evidence>
<dbReference type="RefSeq" id="WP_353932999.1">
    <property type="nucleotide sequence ID" value="NZ_CP150886.1"/>
</dbReference>
<gene>
    <name evidence="2" type="ORF">WJM97_10615</name>
</gene>
<evidence type="ECO:0000256" key="1">
    <source>
        <dbReference type="SAM" id="Phobius"/>
    </source>
</evidence>
<keyword evidence="1" id="KW-1133">Transmembrane helix</keyword>
<dbReference type="EMBL" id="CP150886">
    <property type="protein sequence ID" value="WZB90105.1"/>
    <property type="molecule type" value="Genomic_DNA"/>
</dbReference>
<sequence>MKYKVLEDSSKHLTIQISNKREQILFTSVTIAGIFIIVFTYLGVIPSMLALVNKAPKESFLAPSYILGGFILAYGIVNFLFFFSGVIICSFDKSLQKFTIQKKRFFHTSIDDYPLSEVTGIEELGIKSATELIVWLRKSNQIRGIKIFIARASGYGEFHILWRKVSEFLREQPTQLLNRQWIIEQSEDIYKVYKTLDMYKNSDMISYTIDKRKGLLIYELDGKEVDEYEIAGIKDIQVEDNQDQNDDEMSDRIVLEMKNGEKRPISIYCYSSTSGAHLVVRSLKYAIGLQAWLHLSPDIQKDWEHLN</sequence>
<organism evidence="2 3">
    <name type="scientific">Okeanomitos corallinicola TIOX110</name>
    <dbReference type="NCBI Taxonomy" id="3133117"/>
    <lineage>
        <taxon>Bacteria</taxon>
        <taxon>Bacillati</taxon>
        <taxon>Cyanobacteriota</taxon>
        <taxon>Cyanophyceae</taxon>
        <taxon>Nostocales</taxon>
        <taxon>Aphanizomenonaceae</taxon>
        <taxon>Okeanomitos</taxon>
    </lineage>
</organism>
<protein>
    <submittedName>
        <fullName evidence="2">Uncharacterized protein</fullName>
    </submittedName>
</protein>
<proteinExistence type="predicted"/>